<dbReference type="Pfam" id="PF11382">
    <property type="entry name" value="MctB"/>
    <property type="match status" value="1"/>
</dbReference>
<dbReference type="Proteomes" id="UP000293036">
    <property type="component" value="Unassembled WGS sequence"/>
</dbReference>
<reference evidence="1 2" key="1">
    <citation type="submission" date="2019-02" db="EMBL/GenBank/DDBJ databases">
        <title>Arcanobacterium bovis sp. nov., isolated from the milk of a cow with mastitis.</title>
        <authorList>
            <person name="Sammra O."/>
            <person name="Foster G."/>
            <person name="Hassan A."/>
            <person name="Alssahen M."/>
            <person name="Laemmler C."/>
            <person name="Borowiak M."/>
            <person name="Malorny B."/>
            <person name="Abdulmawjood A."/>
        </authorList>
    </citation>
    <scope>NUCLEOTIDE SEQUENCE [LARGE SCALE GENOMIC DNA]</scope>
    <source>
        <strain evidence="1 2">C605018/01/1</strain>
    </source>
</reference>
<sequence length="324" mass="33578">MVDFRYHLVSLVAVFLALSVGIILGAGPLQNSIGEALSGEVSSLRDTNMSLKADNEALKAMKEHQEVALLDASPLIIGGTLSGSNVAVVVLPGTPKETVDSAVELIGESGAKVSGVVAINSVWTEAKQTSFRSAFAEQIKSYITNVGDTNDINTILALALNQIVRNGSTHESNKTLFDLMSASEQPMISVKSGVDKPAQAIVVLTPDNDATGTSKEKKDAETEAQADYDVKTFSSLVSTLTSKSPTVVAGAANSKNDIVVVVRTAGTDVSTVDSIDSATGLINIPLAVAAELSNKTVHYGFGDTASKVLGDRIVVPAPQPAPAS</sequence>
<dbReference type="AlphaFoldDB" id="A0A4Q9V1R8"/>
<keyword evidence="2" id="KW-1185">Reference proteome</keyword>
<dbReference type="EMBL" id="SJDT01000002">
    <property type="protein sequence ID" value="TBW23015.1"/>
    <property type="molecule type" value="Genomic_DNA"/>
</dbReference>
<dbReference type="OrthoDB" id="4350157at2"/>
<gene>
    <name evidence="1" type="ORF">EZJ44_03765</name>
</gene>
<accession>A0A4Q9V1R8</accession>
<organism evidence="1 2">
    <name type="scientific">Arcanobacterium bovis</name>
    <dbReference type="NCBI Taxonomy" id="2529275"/>
    <lineage>
        <taxon>Bacteria</taxon>
        <taxon>Bacillati</taxon>
        <taxon>Actinomycetota</taxon>
        <taxon>Actinomycetes</taxon>
        <taxon>Actinomycetales</taxon>
        <taxon>Actinomycetaceae</taxon>
        <taxon>Arcanobacterium</taxon>
    </lineage>
</organism>
<evidence type="ECO:0000313" key="1">
    <source>
        <dbReference type="EMBL" id="TBW23015.1"/>
    </source>
</evidence>
<protein>
    <submittedName>
        <fullName evidence="1">Copper transporter</fullName>
    </submittedName>
</protein>
<comment type="caution">
    <text evidence="1">The sequence shown here is derived from an EMBL/GenBank/DDBJ whole genome shotgun (WGS) entry which is preliminary data.</text>
</comment>
<dbReference type="RefSeq" id="WP_131280256.1">
    <property type="nucleotide sequence ID" value="NZ_JBHSLR010000009.1"/>
</dbReference>
<dbReference type="InterPro" id="IPR021522">
    <property type="entry name" value="MctB"/>
</dbReference>
<dbReference type="GO" id="GO:0055070">
    <property type="term" value="P:copper ion homeostasis"/>
    <property type="evidence" value="ECO:0007669"/>
    <property type="project" value="InterPro"/>
</dbReference>
<name>A0A4Q9V1R8_9ACTO</name>
<proteinExistence type="predicted"/>
<dbReference type="GO" id="GO:0016020">
    <property type="term" value="C:membrane"/>
    <property type="evidence" value="ECO:0007669"/>
    <property type="project" value="InterPro"/>
</dbReference>
<evidence type="ECO:0000313" key="2">
    <source>
        <dbReference type="Proteomes" id="UP000293036"/>
    </source>
</evidence>